<dbReference type="Proteomes" id="UP000627838">
    <property type="component" value="Unassembled WGS sequence"/>
</dbReference>
<dbReference type="EMBL" id="JADBDZ010000001">
    <property type="protein sequence ID" value="MBE1537647.1"/>
    <property type="molecule type" value="Genomic_DNA"/>
</dbReference>
<dbReference type="RefSeq" id="WP_192763486.1">
    <property type="nucleotide sequence ID" value="NZ_JADBDZ010000001.1"/>
</dbReference>
<evidence type="ECO:0008006" key="3">
    <source>
        <dbReference type="Google" id="ProtNLM"/>
    </source>
</evidence>
<sequence>MPKKTILHVESGPAGPDVADEYNRWYDEVHIPEMLTIEGVVAARRYAPVDGDPSYIAHYELEGDPRAVMRRLRDAAADGTMHLSDTARTDPPARMVVLELVVERDAASG</sequence>
<comment type="caution">
    <text evidence="1">The sequence shown here is derived from an EMBL/GenBank/DDBJ whole genome shotgun (WGS) entry which is preliminary data.</text>
</comment>
<gene>
    <name evidence="1" type="ORF">H4W34_007480</name>
</gene>
<organism evidence="1 2">
    <name type="scientific">Actinomadura algeriensis</name>
    <dbReference type="NCBI Taxonomy" id="1679523"/>
    <lineage>
        <taxon>Bacteria</taxon>
        <taxon>Bacillati</taxon>
        <taxon>Actinomycetota</taxon>
        <taxon>Actinomycetes</taxon>
        <taxon>Streptosporangiales</taxon>
        <taxon>Thermomonosporaceae</taxon>
        <taxon>Actinomadura</taxon>
    </lineage>
</organism>
<keyword evidence="2" id="KW-1185">Reference proteome</keyword>
<accession>A0ABR9K481</accession>
<proteinExistence type="predicted"/>
<reference evidence="1 2" key="1">
    <citation type="submission" date="2020-10" db="EMBL/GenBank/DDBJ databases">
        <title>Sequencing the genomes of 1000 actinobacteria strains.</title>
        <authorList>
            <person name="Klenk H.-P."/>
        </authorList>
    </citation>
    <scope>NUCLEOTIDE SEQUENCE [LARGE SCALE GENOMIC DNA]</scope>
    <source>
        <strain evidence="1 2">DSM 46744</strain>
    </source>
</reference>
<dbReference type="SUPFAM" id="SSF54909">
    <property type="entry name" value="Dimeric alpha+beta barrel"/>
    <property type="match status" value="1"/>
</dbReference>
<evidence type="ECO:0000313" key="1">
    <source>
        <dbReference type="EMBL" id="MBE1537647.1"/>
    </source>
</evidence>
<name>A0ABR9K481_9ACTN</name>
<evidence type="ECO:0000313" key="2">
    <source>
        <dbReference type="Proteomes" id="UP000627838"/>
    </source>
</evidence>
<dbReference type="InterPro" id="IPR011008">
    <property type="entry name" value="Dimeric_a/b-barrel"/>
</dbReference>
<protein>
    <recommendedName>
        <fullName evidence="3">EthD domain-containing protein</fullName>
    </recommendedName>
</protein>